<evidence type="ECO:0000256" key="5">
    <source>
        <dbReference type="ARBA" id="ARBA00023002"/>
    </source>
</evidence>
<feature type="domain" description="Alcohol dehydrogenase-like C-terminal" evidence="6">
    <location>
        <begin position="183"/>
        <end position="306"/>
    </location>
</feature>
<dbReference type="InterPro" id="IPR013154">
    <property type="entry name" value="ADH-like_N"/>
</dbReference>
<dbReference type="InterPro" id="IPR013149">
    <property type="entry name" value="ADH-like_C"/>
</dbReference>
<dbReference type="AlphaFoldDB" id="A0A1Z4LVQ2"/>
<dbReference type="GO" id="GO:0016491">
    <property type="term" value="F:oxidoreductase activity"/>
    <property type="evidence" value="ECO:0007669"/>
    <property type="project" value="UniProtKB-KW"/>
</dbReference>
<protein>
    <submittedName>
        <fullName evidence="8">Putative zinc-binding oxidoreductase</fullName>
    </submittedName>
</protein>
<keyword evidence="4" id="KW-0862">Zinc</keyword>
<proteinExistence type="inferred from homology"/>
<dbReference type="SUPFAM" id="SSF51735">
    <property type="entry name" value="NAD(P)-binding Rossmann-fold domains"/>
    <property type="match status" value="1"/>
</dbReference>
<evidence type="ECO:0000256" key="1">
    <source>
        <dbReference type="ARBA" id="ARBA00001947"/>
    </source>
</evidence>
<keyword evidence="5" id="KW-0560">Oxidoreductase</keyword>
<name>A0A1Z4LVQ2_9CYAN</name>
<dbReference type="GO" id="GO:0046872">
    <property type="term" value="F:metal ion binding"/>
    <property type="evidence" value="ECO:0007669"/>
    <property type="project" value="UniProtKB-KW"/>
</dbReference>
<dbReference type="SUPFAM" id="SSF50129">
    <property type="entry name" value="GroES-like"/>
    <property type="match status" value="1"/>
</dbReference>
<dbReference type="OrthoDB" id="9787435at2"/>
<dbReference type="Gene3D" id="3.90.180.10">
    <property type="entry name" value="Medium-chain alcohol dehydrogenases, catalytic domain"/>
    <property type="match status" value="1"/>
</dbReference>
<gene>
    <name evidence="8" type="ORF">NIES267_48270</name>
</gene>
<evidence type="ECO:0000313" key="8">
    <source>
        <dbReference type="EMBL" id="BAY85327.1"/>
    </source>
</evidence>
<comment type="similarity">
    <text evidence="2">Belongs to the zinc-containing alcohol dehydrogenase family.</text>
</comment>
<evidence type="ECO:0000256" key="3">
    <source>
        <dbReference type="ARBA" id="ARBA00022723"/>
    </source>
</evidence>
<evidence type="ECO:0000259" key="7">
    <source>
        <dbReference type="Pfam" id="PF08240"/>
    </source>
</evidence>
<keyword evidence="9" id="KW-1185">Reference proteome</keyword>
<dbReference type="EMBL" id="AP018227">
    <property type="protein sequence ID" value="BAY85327.1"/>
    <property type="molecule type" value="Genomic_DNA"/>
</dbReference>
<accession>A0A1Z4LVQ2</accession>
<dbReference type="Pfam" id="PF00107">
    <property type="entry name" value="ADH_zinc_N"/>
    <property type="match status" value="1"/>
</dbReference>
<keyword evidence="3" id="KW-0479">Metal-binding</keyword>
<comment type="cofactor">
    <cofactor evidence="1">
        <name>Zn(2+)</name>
        <dbReference type="ChEBI" id="CHEBI:29105"/>
    </cofactor>
</comment>
<dbReference type="InterPro" id="IPR036291">
    <property type="entry name" value="NAD(P)-bd_dom_sf"/>
</dbReference>
<organism evidence="8 9">
    <name type="scientific">Calothrix parasitica NIES-267</name>
    <dbReference type="NCBI Taxonomy" id="1973488"/>
    <lineage>
        <taxon>Bacteria</taxon>
        <taxon>Bacillati</taxon>
        <taxon>Cyanobacteriota</taxon>
        <taxon>Cyanophyceae</taxon>
        <taxon>Nostocales</taxon>
        <taxon>Calotrichaceae</taxon>
        <taxon>Calothrix</taxon>
    </lineage>
</organism>
<dbReference type="Pfam" id="PF08240">
    <property type="entry name" value="ADH_N"/>
    <property type="match status" value="1"/>
</dbReference>
<dbReference type="InterPro" id="IPR011032">
    <property type="entry name" value="GroES-like_sf"/>
</dbReference>
<evidence type="ECO:0000259" key="6">
    <source>
        <dbReference type="Pfam" id="PF00107"/>
    </source>
</evidence>
<feature type="domain" description="Alcohol dehydrogenase-like N-terminal" evidence="7">
    <location>
        <begin position="29"/>
        <end position="142"/>
    </location>
</feature>
<sequence>MKAARLYEPGKPLQIEEITEPIIKGSGAIVRVLSSHVPPFTKQVLSGELGYAFPPLPFTPCESVIGLVEAVGDDVIGIKVGQIVFCDPHIYSPRHFGAEPDGILIAWTGLATGSHKMQSLWKDGGFAQKALWPAECLTPLPDAESMKPEQLALLNYLTVSYGGLLRGDLHAGQTLIVNGATGALGALAVVLALTMGVSKIVAVGRDKETLEKLVQLDTKRVKTVQMQGKFSDDSKRITEVADGADMVLDVLGGVTNPEPTIACINALRPGGTAVFVGGVQVDIPLPYSKIMVEELNIRGSFMYPKHVPGELYRMMVAGIIDLTAFQIHTFSLDKVNEAVAKAATLKGFEQCVLMP</sequence>
<dbReference type="PANTHER" id="PTHR43350">
    <property type="entry name" value="NAD-DEPENDENT ALCOHOL DEHYDROGENASE"/>
    <property type="match status" value="1"/>
</dbReference>
<evidence type="ECO:0000313" key="9">
    <source>
        <dbReference type="Proteomes" id="UP000218418"/>
    </source>
</evidence>
<evidence type="ECO:0000256" key="4">
    <source>
        <dbReference type="ARBA" id="ARBA00022833"/>
    </source>
</evidence>
<evidence type="ECO:0000256" key="2">
    <source>
        <dbReference type="ARBA" id="ARBA00008072"/>
    </source>
</evidence>
<dbReference type="Gene3D" id="3.40.50.720">
    <property type="entry name" value="NAD(P)-binding Rossmann-like Domain"/>
    <property type="match status" value="1"/>
</dbReference>
<dbReference type="Proteomes" id="UP000218418">
    <property type="component" value="Chromosome"/>
</dbReference>
<reference evidence="8 9" key="1">
    <citation type="submission" date="2017-06" db="EMBL/GenBank/DDBJ databases">
        <title>Genome sequencing of cyanobaciteial culture collection at National Institute for Environmental Studies (NIES).</title>
        <authorList>
            <person name="Hirose Y."/>
            <person name="Shimura Y."/>
            <person name="Fujisawa T."/>
            <person name="Nakamura Y."/>
            <person name="Kawachi M."/>
        </authorList>
    </citation>
    <scope>NUCLEOTIDE SEQUENCE [LARGE SCALE GENOMIC DNA]</scope>
    <source>
        <strain evidence="8 9">NIES-267</strain>
    </source>
</reference>
<dbReference type="PANTHER" id="PTHR43350:SF17">
    <property type="entry name" value="NAD-DEPENDENT ALCOHOL DEHYDROGENASE"/>
    <property type="match status" value="1"/>
</dbReference>